<reference evidence="2" key="2">
    <citation type="submission" date="2015-01" db="EMBL/GenBank/DDBJ databases">
        <title>Evolutionary Origins and Diversification of the Mycorrhizal Mutualists.</title>
        <authorList>
            <consortium name="DOE Joint Genome Institute"/>
            <consortium name="Mycorrhizal Genomics Consortium"/>
            <person name="Kohler A."/>
            <person name="Kuo A."/>
            <person name="Nagy L.G."/>
            <person name="Floudas D."/>
            <person name="Copeland A."/>
            <person name="Barry K.W."/>
            <person name="Cichocki N."/>
            <person name="Veneault-Fourrey C."/>
            <person name="LaButti K."/>
            <person name="Lindquist E.A."/>
            <person name="Lipzen A."/>
            <person name="Lundell T."/>
            <person name="Morin E."/>
            <person name="Murat C."/>
            <person name="Riley R."/>
            <person name="Ohm R."/>
            <person name="Sun H."/>
            <person name="Tunlid A."/>
            <person name="Henrissat B."/>
            <person name="Grigoriev I.V."/>
            <person name="Hibbett D.S."/>
            <person name="Martin F."/>
        </authorList>
    </citation>
    <scope>NUCLEOTIDE SEQUENCE [LARGE SCALE GENOMIC DNA]</scope>
    <source>
        <strain evidence="2">441</strain>
    </source>
</reference>
<dbReference type="STRING" id="765257.A0A0C9ZYC0"/>
<keyword evidence="2" id="KW-1185">Reference proteome</keyword>
<reference evidence="1 2" key="1">
    <citation type="submission" date="2014-04" db="EMBL/GenBank/DDBJ databases">
        <authorList>
            <consortium name="DOE Joint Genome Institute"/>
            <person name="Kuo A."/>
            <person name="Kohler A."/>
            <person name="Costa M.D."/>
            <person name="Nagy L.G."/>
            <person name="Floudas D."/>
            <person name="Copeland A."/>
            <person name="Barry K.W."/>
            <person name="Cichocki N."/>
            <person name="Veneault-Fourrey C."/>
            <person name="LaButti K."/>
            <person name="Lindquist E.A."/>
            <person name="Lipzen A."/>
            <person name="Lundell T."/>
            <person name="Morin E."/>
            <person name="Murat C."/>
            <person name="Sun H."/>
            <person name="Tunlid A."/>
            <person name="Henrissat B."/>
            <person name="Grigoriev I.V."/>
            <person name="Hibbett D.S."/>
            <person name="Martin F."/>
            <person name="Nordberg H.P."/>
            <person name="Cantor M.N."/>
            <person name="Hua S.X."/>
        </authorList>
    </citation>
    <scope>NUCLEOTIDE SEQUENCE [LARGE SCALE GENOMIC DNA]</scope>
    <source>
        <strain evidence="1 2">441</strain>
    </source>
</reference>
<dbReference type="Proteomes" id="UP000054018">
    <property type="component" value="Unassembled WGS sequence"/>
</dbReference>
<evidence type="ECO:0000313" key="2">
    <source>
        <dbReference type="Proteomes" id="UP000054018"/>
    </source>
</evidence>
<dbReference type="OrthoDB" id="3269273at2759"/>
<dbReference type="HOGENOM" id="CLU_2360540_0_0_1"/>
<accession>A0A0C9ZYC0</accession>
<feature type="non-terminal residue" evidence="1">
    <location>
        <position position="1"/>
    </location>
</feature>
<name>A0A0C9ZYC0_9AGAM</name>
<dbReference type="EMBL" id="KN833714">
    <property type="protein sequence ID" value="KIK24723.1"/>
    <property type="molecule type" value="Genomic_DNA"/>
</dbReference>
<evidence type="ECO:0000313" key="1">
    <source>
        <dbReference type="EMBL" id="KIK24723.1"/>
    </source>
</evidence>
<sequence>LRSRADSYGFQNVFGNPTNERVLRAAIKKECSAVRNKFRTLILDSAGGEGKPHMTLEELTWTALSKYKRGGVGSGSKAEYQLHLAYLVWCIYFPAD</sequence>
<organism evidence="1 2">
    <name type="scientific">Pisolithus microcarpus 441</name>
    <dbReference type="NCBI Taxonomy" id="765257"/>
    <lineage>
        <taxon>Eukaryota</taxon>
        <taxon>Fungi</taxon>
        <taxon>Dikarya</taxon>
        <taxon>Basidiomycota</taxon>
        <taxon>Agaricomycotina</taxon>
        <taxon>Agaricomycetes</taxon>
        <taxon>Agaricomycetidae</taxon>
        <taxon>Boletales</taxon>
        <taxon>Sclerodermatineae</taxon>
        <taxon>Pisolithaceae</taxon>
        <taxon>Pisolithus</taxon>
    </lineage>
</organism>
<dbReference type="AlphaFoldDB" id="A0A0C9ZYC0"/>
<protein>
    <submittedName>
        <fullName evidence="1">Uncharacterized protein</fullName>
    </submittedName>
</protein>
<proteinExistence type="predicted"/>
<gene>
    <name evidence="1" type="ORF">PISMIDRAFT_98164</name>
</gene>